<evidence type="ECO:0000259" key="10">
    <source>
        <dbReference type="PROSITE" id="PS50880"/>
    </source>
</evidence>
<gene>
    <name evidence="11" type="ORF">GGQ57_003626</name>
</gene>
<evidence type="ECO:0000256" key="4">
    <source>
        <dbReference type="ARBA" id="ARBA00022695"/>
    </source>
</evidence>
<keyword evidence="12" id="KW-1185">Reference proteome</keyword>
<keyword evidence="7" id="KW-0863">Zinc-finger</keyword>
<dbReference type="SMART" id="SM00400">
    <property type="entry name" value="ZnF_CHCC"/>
    <property type="match status" value="1"/>
</dbReference>
<dbReference type="SUPFAM" id="SSF56731">
    <property type="entry name" value="DNA primase core"/>
    <property type="match status" value="1"/>
</dbReference>
<comment type="caution">
    <text evidence="11">The sequence shown here is derived from an EMBL/GenBank/DDBJ whole genome shotgun (WGS) entry which is preliminary data.</text>
</comment>
<keyword evidence="5" id="KW-0235">DNA replication</keyword>
<name>A0ABR6KQJ6_9BACT</name>
<evidence type="ECO:0000256" key="2">
    <source>
        <dbReference type="ARBA" id="ARBA00022515"/>
    </source>
</evidence>
<dbReference type="GO" id="GO:0016779">
    <property type="term" value="F:nucleotidyltransferase activity"/>
    <property type="evidence" value="ECO:0007669"/>
    <property type="project" value="UniProtKB-KW"/>
</dbReference>
<evidence type="ECO:0000256" key="1">
    <source>
        <dbReference type="ARBA" id="ARBA00022478"/>
    </source>
</evidence>
<dbReference type="InterPro" id="IPR037068">
    <property type="entry name" value="DNA_primase_core_N_sf"/>
</dbReference>
<dbReference type="CDD" id="cd03364">
    <property type="entry name" value="TOPRIM_DnaG_primases"/>
    <property type="match status" value="1"/>
</dbReference>
<dbReference type="Proteomes" id="UP000533637">
    <property type="component" value="Unassembled WGS sequence"/>
</dbReference>
<feature type="domain" description="Toprim" evidence="10">
    <location>
        <begin position="228"/>
        <end position="311"/>
    </location>
</feature>
<keyword evidence="1" id="KW-0240">DNA-directed RNA polymerase</keyword>
<dbReference type="InterPro" id="IPR050219">
    <property type="entry name" value="DnaG_primase"/>
</dbReference>
<dbReference type="Pfam" id="PF13155">
    <property type="entry name" value="Toprim_2"/>
    <property type="match status" value="1"/>
</dbReference>
<evidence type="ECO:0000256" key="7">
    <source>
        <dbReference type="ARBA" id="ARBA00022771"/>
    </source>
</evidence>
<keyword evidence="3 11" id="KW-0808">Transferase</keyword>
<dbReference type="Gene3D" id="3.40.1360.10">
    <property type="match status" value="1"/>
</dbReference>
<protein>
    <submittedName>
        <fullName evidence="11">DNA primase</fullName>
        <ecNumber evidence="11">2.7.7.-</ecNumber>
    </submittedName>
</protein>
<keyword evidence="8" id="KW-0862">Zinc</keyword>
<evidence type="ECO:0000256" key="6">
    <source>
        <dbReference type="ARBA" id="ARBA00022723"/>
    </source>
</evidence>
<dbReference type="PANTHER" id="PTHR30313">
    <property type="entry name" value="DNA PRIMASE"/>
    <property type="match status" value="1"/>
</dbReference>
<dbReference type="SMART" id="SM00493">
    <property type="entry name" value="TOPRIM"/>
    <property type="match status" value="1"/>
</dbReference>
<evidence type="ECO:0000256" key="5">
    <source>
        <dbReference type="ARBA" id="ARBA00022705"/>
    </source>
</evidence>
<keyword evidence="6" id="KW-0479">Metal-binding</keyword>
<dbReference type="InterPro" id="IPR034151">
    <property type="entry name" value="TOPRIM_DnaG_bac"/>
</dbReference>
<dbReference type="PANTHER" id="PTHR30313:SF2">
    <property type="entry name" value="DNA PRIMASE"/>
    <property type="match status" value="1"/>
</dbReference>
<keyword evidence="9" id="KW-0804">Transcription</keyword>
<dbReference type="RefSeq" id="WP_183671686.1">
    <property type="nucleotide sequence ID" value="NZ_BMPB01000008.1"/>
</dbReference>
<keyword evidence="4 11" id="KW-0548">Nucleotidyltransferase</keyword>
<reference evidence="11 12" key="1">
    <citation type="submission" date="2020-08" db="EMBL/GenBank/DDBJ databases">
        <title>Genomic Encyclopedia of Type Strains, Phase IV (KMG-IV): sequencing the most valuable type-strain genomes for metagenomic binning, comparative biology and taxonomic classification.</title>
        <authorList>
            <person name="Goeker M."/>
        </authorList>
    </citation>
    <scope>NUCLEOTIDE SEQUENCE [LARGE SCALE GENOMIC DNA]</scope>
    <source>
        <strain evidence="11 12">DSM 102983</strain>
    </source>
</reference>
<dbReference type="InterPro" id="IPR002694">
    <property type="entry name" value="Znf_CHC2"/>
</dbReference>
<dbReference type="Gene3D" id="3.90.980.10">
    <property type="entry name" value="DNA primase, catalytic core, N-terminal domain"/>
    <property type="match status" value="1"/>
</dbReference>
<proteinExistence type="predicted"/>
<dbReference type="Pfam" id="PF08275">
    <property type="entry name" value="DNAG_N"/>
    <property type="match status" value="1"/>
</dbReference>
<dbReference type="InterPro" id="IPR006171">
    <property type="entry name" value="TOPRIM_dom"/>
</dbReference>
<dbReference type="InterPro" id="IPR036977">
    <property type="entry name" value="DNA_primase_Znf_CHC2"/>
</dbReference>
<evidence type="ECO:0000256" key="3">
    <source>
        <dbReference type="ARBA" id="ARBA00022679"/>
    </source>
</evidence>
<accession>A0ABR6KQJ6</accession>
<dbReference type="Pfam" id="PF01807">
    <property type="entry name" value="Zn_ribbon_DnaG"/>
    <property type="match status" value="1"/>
</dbReference>
<organism evidence="11 12">
    <name type="scientific">Parabacteroides faecis</name>
    <dbReference type="NCBI Taxonomy" id="1217282"/>
    <lineage>
        <taxon>Bacteria</taxon>
        <taxon>Pseudomonadati</taxon>
        <taxon>Bacteroidota</taxon>
        <taxon>Bacteroidia</taxon>
        <taxon>Bacteroidales</taxon>
        <taxon>Tannerellaceae</taxon>
        <taxon>Parabacteroides</taxon>
    </lineage>
</organism>
<evidence type="ECO:0000313" key="12">
    <source>
        <dbReference type="Proteomes" id="UP000533637"/>
    </source>
</evidence>
<dbReference type="InterPro" id="IPR013264">
    <property type="entry name" value="DNAG_N"/>
</dbReference>
<dbReference type="EMBL" id="JACHOC010000007">
    <property type="protein sequence ID" value="MBB4623710.1"/>
    <property type="molecule type" value="Genomic_DNA"/>
</dbReference>
<sequence length="395" mass="44486">MTQWEINNIKQSAPPIEEIIGRYVQLTQKGRSLLGCCPFHKDRHPSLAVNPEKQCFICFACGEKGDVISFLQKIEGISFGEAIDKLKIENGKSKMKSEVKPEVKLTKPVCETDKFSNLDSQISIEKNLQFLSSLLPAASGDSDLTPTWLDFGVGTSPAMVPEEWKAMRNRLVFPIRNEEGQLVGFGARRLTENPDIPKYINSPTSGLYRKNEILYGLDMARKMIREKQFAILVEGYKDVLAMHAAGFRNTVALCGTALCDGHIALLKKYTSRVVVMLDADAAGRKAAEKAVCQLGMQDLRVYRMELPEGQDPDSLFRLWGKERFTRYLRERLMQGASSEEALLLGRIREGILLLSAITDTAKRMEALRCLNVGMAYLTGLSQRERRPATMDWRWV</sequence>
<evidence type="ECO:0000313" key="11">
    <source>
        <dbReference type="EMBL" id="MBB4623710.1"/>
    </source>
</evidence>
<dbReference type="SUPFAM" id="SSF57783">
    <property type="entry name" value="Zinc beta-ribbon"/>
    <property type="match status" value="1"/>
</dbReference>
<keyword evidence="2" id="KW-0639">Primosome</keyword>
<evidence type="ECO:0000256" key="9">
    <source>
        <dbReference type="ARBA" id="ARBA00023163"/>
    </source>
</evidence>
<dbReference type="PROSITE" id="PS50880">
    <property type="entry name" value="TOPRIM"/>
    <property type="match status" value="1"/>
</dbReference>
<dbReference type="EC" id="2.7.7.-" evidence="11"/>
<dbReference type="Gene3D" id="3.90.580.10">
    <property type="entry name" value="Zinc finger, CHC2-type domain"/>
    <property type="match status" value="1"/>
</dbReference>
<evidence type="ECO:0000256" key="8">
    <source>
        <dbReference type="ARBA" id="ARBA00022833"/>
    </source>
</evidence>